<evidence type="ECO:0000313" key="3">
    <source>
        <dbReference type="Proteomes" id="UP001283361"/>
    </source>
</evidence>
<accession>A0AAE1AJW4</accession>
<evidence type="ECO:0000313" key="2">
    <source>
        <dbReference type="EMBL" id="KAK3788556.1"/>
    </source>
</evidence>
<name>A0AAE1AJW4_9GAST</name>
<keyword evidence="3" id="KW-1185">Reference proteome</keyword>
<evidence type="ECO:0000256" key="1">
    <source>
        <dbReference type="SAM" id="MobiDB-lite"/>
    </source>
</evidence>
<comment type="caution">
    <text evidence="2">The sequence shown here is derived from an EMBL/GenBank/DDBJ whole genome shotgun (WGS) entry which is preliminary data.</text>
</comment>
<proteinExistence type="predicted"/>
<organism evidence="2 3">
    <name type="scientific">Elysia crispata</name>
    <name type="common">lettuce slug</name>
    <dbReference type="NCBI Taxonomy" id="231223"/>
    <lineage>
        <taxon>Eukaryota</taxon>
        <taxon>Metazoa</taxon>
        <taxon>Spiralia</taxon>
        <taxon>Lophotrochozoa</taxon>
        <taxon>Mollusca</taxon>
        <taxon>Gastropoda</taxon>
        <taxon>Heterobranchia</taxon>
        <taxon>Euthyneura</taxon>
        <taxon>Panpulmonata</taxon>
        <taxon>Sacoglossa</taxon>
        <taxon>Placobranchoidea</taxon>
        <taxon>Plakobranchidae</taxon>
        <taxon>Elysia</taxon>
    </lineage>
</organism>
<reference evidence="2" key="1">
    <citation type="journal article" date="2023" name="G3 (Bethesda)">
        <title>A reference genome for the long-term kleptoplast-retaining sea slug Elysia crispata morphotype clarki.</title>
        <authorList>
            <person name="Eastman K.E."/>
            <person name="Pendleton A.L."/>
            <person name="Shaikh M.A."/>
            <person name="Suttiyut T."/>
            <person name="Ogas R."/>
            <person name="Tomko P."/>
            <person name="Gavelis G."/>
            <person name="Widhalm J.R."/>
            <person name="Wisecaver J.H."/>
        </authorList>
    </citation>
    <scope>NUCLEOTIDE SEQUENCE</scope>
    <source>
        <strain evidence="2">ECLA1</strain>
    </source>
</reference>
<gene>
    <name evidence="2" type="ORF">RRG08_030255</name>
</gene>
<sequence>MSNHIKSHKSPSLHRSLRMPTGHRLTFEGQHTDYDTDNTTSAEGSNIHEVHQPNHVKGSEGEGGVFKNILPGEEIVTSVTSRKNSRANHSNETDAKDELMIRKQQGYRLSRGSEPAQSTQPQYTTFLTHQSQSSALWVMRSRVPGSKNGFTQRSLGNPPTKIDTIRAKSENTARVYHHVDETNNFFFSRTLLSQQPRVDGEECWYLG</sequence>
<dbReference type="EMBL" id="JAWDGP010001755">
    <property type="protein sequence ID" value="KAK3788556.1"/>
    <property type="molecule type" value="Genomic_DNA"/>
</dbReference>
<feature type="compositionally biased region" description="Basic and acidic residues" evidence="1">
    <location>
        <begin position="89"/>
        <end position="100"/>
    </location>
</feature>
<dbReference type="Proteomes" id="UP001283361">
    <property type="component" value="Unassembled WGS sequence"/>
</dbReference>
<feature type="region of interest" description="Disordered" evidence="1">
    <location>
        <begin position="78"/>
        <end position="100"/>
    </location>
</feature>
<dbReference type="AlphaFoldDB" id="A0AAE1AJW4"/>
<protein>
    <submittedName>
        <fullName evidence="2">Uncharacterized protein</fullName>
    </submittedName>
</protein>
<feature type="compositionally biased region" description="Polar residues" evidence="1">
    <location>
        <begin position="78"/>
        <end position="88"/>
    </location>
</feature>